<dbReference type="GO" id="GO:0016810">
    <property type="term" value="F:hydrolase activity, acting on carbon-nitrogen (but not peptide) bonds"/>
    <property type="evidence" value="ECO:0007669"/>
    <property type="project" value="InterPro"/>
</dbReference>
<dbReference type="Gene3D" id="2.30.40.10">
    <property type="entry name" value="Urease, subunit C, domain 1"/>
    <property type="match status" value="1"/>
</dbReference>
<sequence length="471" mass="50853">MSAASSSPEFNDERPLILSNAEVEGDLVDVIILNGIVDTLVPSAGSLAPGELGDAHRIDVEGSALLPGLHDHHVHLLSWAASLHSLNLATSPVQPNQLAATISDADRSLGREEWLRVTGYHESMGLLDRKILDEMNLQHPTRVQHRSGAQWILNSLACDIVGLDHDHDGQLLGADDWLHQQLPPHPLDLEHVTHQLHQCGVTGVSDLTPTSSLDQFAPLLTFSQTTPSLDIRVASDPWLACDPGTLTPLVLGPVKVYIADHTLPELDQVVAAFSAARSQQRAIAVHSVTEISLALAVAAWNQVGALPGDRLEHGSLISDAAASELARLGVGVITQPNFIADRGEQYKNDLDESDLEILYRCASLEHLGVSVSFGTDAPFGTPDPWWAMAASTTRVTKNGSLLGAHERVRHHDALSKFLTPLEDPFGQIRRVQPGVRANLCLLDRPLRNIGDNLSKDLVAMTLFEGSLVYSA</sequence>
<dbReference type="InterPro" id="IPR011059">
    <property type="entry name" value="Metal-dep_hydrolase_composite"/>
</dbReference>
<dbReference type="InterPro" id="IPR032466">
    <property type="entry name" value="Metal_Hydrolase"/>
</dbReference>
<dbReference type="AlphaFoldDB" id="A0A6J7QFT4"/>
<dbReference type="SUPFAM" id="SSF51338">
    <property type="entry name" value="Composite domain of metallo-dependent hydrolases"/>
    <property type="match status" value="1"/>
</dbReference>
<evidence type="ECO:0000313" key="3">
    <source>
        <dbReference type="EMBL" id="CAB4879184.1"/>
    </source>
</evidence>
<dbReference type="PANTHER" id="PTHR22642:SF2">
    <property type="entry name" value="PROTEIN LONG AFTER FAR-RED 3"/>
    <property type="match status" value="1"/>
</dbReference>
<dbReference type="InterPro" id="IPR013108">
    <property type="entry name" value="Amidohydro_3"/>
</dbReference>
<evidence type="ECO:0000313" key="2">
    <source>
        <dbReference type="EMBL" id="CAB4830310.1"/>
    </source>
</evidence>
<dbReference type="SUPFAM" id="SSF51556">
    <property type="entry name" value="Metallo-dependent hydrolases"/>
    <property type="match status" value="1"/>
</dbReference>
<evidence type="ECO:0000313" key="4">
    <source>
        <dbReference type="EMBL" id="CAB5016528.1"/>
    </source>
</evidence>
<dbReference type="Gene3D" id="3.20.20.140">
    <property type="entry name" value="Metal-dependent hydrolases"/>
    <property type="match status" value="2"/>
</dbReference>
<dbReference type="EMBL" id="CAFBPM010000004">
    <property type="protein sequence ID" value="CAB5016528.1"/>
    <property type="molecule type" value="Genomic_DNA"/>
</dbReference>
<proteinExistence type="predicted"/>
<evidence type="ECO:0000259" key="1">
    <source>
        <dbReference type="Pfam" id="PF07969"/>
    </source>
</evidence>
<dbReference type="PANTHER" id="PTHR22642">
    <property type="entry name" value="IMIDAZOLONEPROPIONASE"/>
    <property type="match status" value="1"/>
</dbReference>
<feature type="domain" description="Amidohydrolase 3" evidence="1">
    <location>
        <begin position="58"/>
        <end position="469"/>
    </location>
</feature>
<gene>
    <name evidence="2" type="ORF">UFOPK3164_01101</name>
    <name evidence="3" type="ORF">UFOPK3427_01355</name>
    <name evidence="4" type="ORF">UFOPK4112_00643</name>
</gene>
<name>A0A6J7QFT4_9ZZZZ</name>
<protein>
    <submittedName>
        <fullName evidence="4">Unannotated protein</fullName>
    </submittedName>
</protein>
<reference evidence="4" key="1">
    <citation type="submission" date="2020-05" db="EMBL/GenBank/DDBJ databases">
        <authorList>
            <person name="Chiriac C."/>
            <person name="Salcher M."/>
            <person name="Ghai R."/>
            <person name="Kavagutti S V."/>
        </authorList>
    </citation>
    <scope>NUCLEOTIDE SEQUENCE</scope>
</reference>
<organism evidence="4">
    <name type="scientific">freshwater metagenome</name>
    <dbReference type="NCBI Taxonomy" id="449393"/>
    <lineage>
        <taxon>unclassified sequences</taxon>
        <taxon>metagenomes</taxon>
        <taxon>ecological metagenomes</taxon>
    </lineage>
</organism>
<accession>A0A6J7QFT4</accession>
<dbReference type="Pfam" id="PF07969">
    <property type="entry name" value="Amidohydro_3"/>
    <property type="match status" value="1"/>
</dbReference>
<dbReference type="EMBL" id="CAFABE010000050">
    <property type="protein sequence ID" value="CAB4830310.1"/>
    <property type="molecule type" value="Genomic_DNA"/>
</dbReference>
<dbReference type="EMBL" id="CAFBLT010000001">
    <property type="protein sequence ID" value="CAB4879184.1"/>
    <property type="molecule type" value="Genomic_DNA"/>
</dbReference>